<dbReference type="GO" id="GO:0016279">
    <property type="term" value="F:protein-lysine N-methyltransferase activity"/>
    <property type="evidence" value="ECO:0007669"/>
    <property type="project" value="InterPro"/>
</dbReference>
<keyword evidence="5" id="KW-1133">Transmembrane helix</keyword>
<dbReference type="SUPFAM" id="SSF53335">
    <property type="entry name" value="S-adenosyl-L-methionine-dependent methyltransferases"/>
    <property type="match status" value="1"/>
</dbReference>
<dbReference type="EMBL" id="CAJNOQ010002044">
    <property type="protein sequence ID" value="CAF0934962.1"/>
    <property type="molecule type" value="Genomic_DNA"/>
</dbReference>
<keyword evidence="5" id="KW-0472">Membrane</keyword>
<evidence type="ECO:0000313" key="7">
    <source>
        <dbReference type="EMBL" id="CAF3712413.1"/>
    </source>
</evidence>
<feature type="transmembrane region" description="Helical" evidence="5">
    <location>
        <begin position="200"/>
        <end position="220"/>
    </location>
</feature>
<dbReference type="Proteomes" id="UP000681722">
    <property type="component" value="Unassembled WGS sequence"/>
</dbReference>
<sequence>MQRELHLLRQEQNNQKSHRLLPDVKLNDIQKTKAGTFTLYAKDTKSLNELLTKFVPAQIQHYPSTNENIYSTRHPKNVGYTDKEAFVTGVDVEISPQDIEEVLKDEYHVEKVERLRNKQKNEHTAYEVFNISYPLSTKFTLQTMNGIVFKTRDFNLSLGAQRFLDTFSFLFSMTNDAVALSSNVIQHDLSSSRSKTVGRILLGIFGGVGVGLTVLALPFVTPALRKHALPYVPATKEQITNIFHLLKNRNRQIQSLVDLGSGDGRIVSVFESIKQGFKQSTGIELNRVLLYYSRIYALINGGRYPLSSWNFKRANIWKHDLSKYENIVIFGVDSMDN</sequence>
<keyword evidence="2" id="KW-0489">Methyltransferase</keyword>
<dbReference type="GO" id="GO:0032259">
    <property type="term" value="P:methylation"/>
    <property type="evidence" value="ECO:0007669"/>
    <property type="project" value="UniProtKB-KW"/>
</dbReference>
<gene>
    <name evidence="6" type="ORF">GPM918_LOCUS10390</name>
    <name evidence="7" type="ORF">SRO942_LOCUS10394</name>
</gene>
<dbReference type="OrthoDB" id="66144at2759"/>
<dbReference type="Proteomes" id="UP000663829">
    <property type="component" value="Unassembled WGS sequence"/>
</dbReference>
<name>A0A814BWD7_9BILA</name>
<dbReference type="EMBL" id="CAJOBC010002045">
    <property type="protein sequence ID" value="CAF3712413.1"/>
    <property type="molecule type" value="Genomic_DNA"/>
</dbReference>
<evidence type="ECO:0000256" key="2">
    <source>
        <dbReference type="ARBA" id="ARBA00022603"/>
    </source>
</evidence>
<keyword evidence="5" id="KW-0812">Transmembrane</keyword>
<keyword evidence="3" id="KW-0808">Transferase</keyword>
<evidence type="ECO:0000256" key="1">
    <source>
        <dbReference type="ARBA" id="ARBA00010633"/>
    </source>
</evidence>
<proteinExistence type="inferred from homology"/>
<comment type="similarity">
    <text evidence="1">Belongs to the ANT/ATPSC lysine N-methyltransferase family.</text>
</comment>
<comment type="caution">
    <text evidence="6">The sequence shown here is derived from an EMBL/GenBank/DDBJ whole genome shotgun (WGS) entry which is preliminary data.</text>
</comment>
<protein>
    <submittedName>
        <fullName evidence="6">Uncharacterized protein</fullName>
    </submittedName>
</protein>
<evidence type="ECO:0000313" key="6">
    <source>
        <dbReference type="EMBL" id="CAF0934962.1"/>
    </source>
</evidence>
<dbReference type="PANTHER" id="PTHR13610">
    <property type="entry name" value="METHYLTRANSFERASE DOMAIN-CONTAINING PROTEIN"/>
    <property type="match status" value="1"/>
</dbReference>
<accession>A0A814BWD7</accession>
<evidence type="ECO:0000313" key="8">
    <source>
        <dbReference type="Proteomes" id="UP000663829"/>
    </source>
</evidence>
<reference evidence="6" key="1">
    <citation type="submission" date="2021-02" db="EMBL/GenBank/DDBJ databases">
        <authorList>
            <person name="Nowell W R."/>
        </authorList>
    </citation>
    <scope>NUCLEOTIDE SEQUENCE</scope>
</reference>
<dbReference type="GO" id="GO:0005739">
    <property type="term" value="C:mitochondrion"/>
    <property type="evidence" value="ECO:0007669"/>
    <property type="project" value="TreeGrafter"/>
</dbReference>
<evidence type="ECO:0000256" key="4">
    <source>
        <dbReference type="ARBA" id="ARBA00022691"/>
    </source>
</evidence>
<keyword evidence="8" id="KW-1185">Reference proteome</keyword>
<evidence type="ECO:0000256" key="3">
    <source>
        <dbReference type="ARBA" id="ARBA00022679"/>
    </source>
</evidence>
<organism evidence="6 8">
    <name type="scientific">Didymodactylos carnosus</name>
    <dbReference type="NCBI Taxonomy" id="1234261"/>
    <lineage>
        <taxon>Eukaryota</taxon>
        <taxon>Metazoa</taxon>
        <taxon>Spiralia</taxon>
        <taxon>Gnathifera</taxon>
        <taxon>Rotifera</taxon>
        <taxon>Eurotatoria</taxon>
        <taxon>Bdelloidea</taxon>
        <taxon>Philodinida</taxon>
        <taxon>Philodinidae</taxon>
        <taxon>Didymodactylos</taxon>
    </lineage>
</organism>
<dbReference type="AlphaFoldDB" id="A0A814BWD7"/>
<evidence type="ECO:0000256" key="5">
    <source>
        <dbReference type="SAM" id="Phobius"/>
    </source>
</evidence>
<dbReference type="Gene3D" id="3.40.50.150">
    <property type="entry name" value="Vaccinia Virus protein VP39"/>
    <property type="match status" value="1"/>
</dbReference>
<dbReference type="PANTHER" id="PTHR13610:SF9">
    <property type="entry name" value="FI06469P"/>
    <property type="match status" value="1"/>
</dbReference>
<dbReference type="GO" id="GO:1905706">
    <property type="term" value="P:regulation of mitochondrial ATP synthesis coupled proton transport"/>
    <property type="evidence" value="ECO:0007669"/>
    <property type="project" value="TreeGrafter"/>
</dbReference>
<dbReference type="InterPro" id="IPR026170">
    <property type="entry name" value="FAM173A/B"/>
</dbReference>
<keyword evidence="4" id="KW-0949">S-adenosyl-L-methionine</keyword>
<dbReference type="InterPro" id="IPR029063">
    <property type="entry name" value="SAM-dependent_MTases_sf"/>
</dbReference>